<dbReference type="Proteomes" id="UP001299608">
    <property type="component" value="Unassembled WGS sequence"/>
</dbReference>
<evidence type="ECO:0000313" key="3">
    <source>
        <dbReference type="Proteomes" id="UP001299608"/>
    </source>
</evidence>
<dbReference type="EMBL" id="JAKNGE010000011">
    <property type="protein sequence ID" value="MCG4745853.1"/>
    <property type="molecule type" value="Genomic_DNA"/>
</dbReference>
<comment type="caution">
    <text evidence="2">The sequence shown here is derived from an EMBL/GenBank/DDBJ whole genome shotgun (WGS) entry which is preliminary data.</text>
</comment>
<organism evidence="2 3">
    <name type="scientific">Enterocloster aldenensis</name>
    <dbReference type="NCBI Taxonomy" id="358742"/>
    <lineage>
        <taxon>Bacteria</taxon>
        <taxon>Bacillati</taxon>
        <taxon>Bacillota</taxon>
        <taxon>Clostridia</taxon>
        <taxon>Lachnospirales</taxon>
        <taxon>Lachnospiraceae</taxon>
        <taxon>Enterocloster</taxon>
    </lineage>
</organism>
<feature type="coiled-coil region" evidence="1">
    <location>
        <begin position="106"/>
        <end position="161"/>
    </location>
</feature>
<dbReference type="RefSeq" id="WP_238053548.1">
    <property type="nucleotide sequence ID" value="NZ_JAKNGE010000011.1"/>
</dbReference>
<gene>
    <name evidence="2" type="ORF">L0N08_10560</name>
</gene>
<proteinExistence type="predicted"/>
<sequence length="196" mass="22649">MNQIQEGLYTVSKHAKERYAERCRDKGSVLDVQAYVAAHEDRIRDDVNQMIQHGRLVYSGKQRGPKGESILEVYIQGLWIILADQKARNVITLYRVNLGCGEDLDKTYMERMLEKLEQARSRYENTLEEVNAQNEEYRGIIETGNAQIREYRADIHKLEEMCEGYNMVISSNQVRVRRAADAMADIANTLIGKKTF</sequence>
<evidence type="ECO:0008006" key="4">
    <source>
        <dbReference type="Google" id="ProtNLM"/>
    </source>
</evidence>
<evidence type="ECO:0000313" key="2">
    <source>
        <dbReference type="EMBL" id="MCG4745853.1"/>
    </source>
</evidence>
<protein>
    <recommendedName>
        <fullName evidence="4">DUF5082 domain-containing protein</fullName>
    </recommendedName>
</protein>
<name>A0AAW5C106_9FIRM</name>
<accession>A0AAW5C106</accession>
<reference evidence="2" key="1">
    <citation type="submission" date="2022-01" db="EMBL/GenBank/DDBJ databases">
        <title>Collection of gut derived symbiotic bacterial strains cultured from healthy donors.</title>
        <authorList>
            <person name="Lin H."/>
            <person name="Kohout C."/>
            <person name="Waligurski E."/>
            <person name="Pamer E.G."/>
        </authorList>
    </citation>
    <scope>NUCLEOTIDE SEQUENCE</scope>
    <source>
        <strain evidence="2">DFI.6.55</strain>
    </source>
</reference>
<evidence type="ECO:0000256" key="1">
    <source>
        <dbReference type="SAM" id="Coils"/>
    </source>
</evidence>
<dbReference type="AlphaFoldDB" id="A0AAW5C106"/>
<keyword evidence="1" id="KW-0175">Coiled coil</keyword>